<proteinExistence type="predicted"/>
<organism evidence="1">
    <name type="scientific">Arundo donax</name>
    <name type="common">Giant reed</name>
    <name type="synonym">Donax arundinaceus</name>
    <dbReference type="NCBI Taxonomy" id="35708"/>
    <lineage>
        <taxon>Eukaryota</taxon>
        <taxon>Viridiplantae</taxon>
        <taxon>Streptophyta</taxon>
        <taxon>Embryophyta</taxon>
        <taxon>Tracheophyta</taxon>
        <taxon>Spermatophyta</taxon>
        <taxon>Magnoliopsida</taxon>
        <taxon>Liliopsida</taxon>
        <taxon>Poales</taxon>
        <taxon>Poaceae</taxon>
        <taxon>PACMAD clade</taxon>
        <taxon>Arundinoideae</taxon>
        <taxon>Arundineae</taxon>
        <taxon>Arundo</taxon>
    </lineage>
</organism>
<evidence type="ECO:0000313" key="1">
    <source>
        <dbReference type="EMBL" id="JAD76530.1"/>
    </source>
</evidence>
<sequence length="62" mass="7063">MHDAAEIVNLPPAMPGAGWRKTCYFICCEARGVSEKSDYVHVILSSRWTSVNQDKFRKEVFS</sequence>
<dbReference type="EMBL" id="GBRH01221365">
    <property type="protein sequence ID" value="JAD76530.1"/>
    <property type="molecule type" value="Transcribed_RNA"/>
</dbReference>
<name>A0A0A9CT12_ARUDO</name>
<dbReference type="AlphaFoldDB" id="A0A0A9CT12"/>
<reference evidence="1" key="2">
    <citation type="journal article" date="2015" name="Data Brief">
        <title>Shoot transcriptome of the giant reed, Arundo donax.</title>
        <authorList>
            <person name="Barrero R.A."/>
            <person name="Guerrero F.D."/>
            <person name="Moolhuijzen P."/>
            <person name="Goolsby J.A."/>
            <person name="Tidwell J."/>
            <person name="Bellgard S.E."/>
            <person name="Bellgard M.I."/>
        </authorList>
    </citation>
    <scope>NUCLEOTIDE SEQUENCE</scope>
    <source>
        <tissue evidence="1">Shoot tissue taken approximately 20 cm above the soil surface</tissue>
    </source>
</reference>
<reference evidence="1" key="1">
    <citation type="submission" date="2014-09" db="EMBL/GenBank/DDBJ databases">
        <authorList>
            <person name="Magalhaes I.L.F."/>
            <person name="Oliveira U."/>
            <person name="Santos F.R."/>
            <person name="Vidigal T.H.D.A."/>
            <person name="Brescovit A.D."/>
            <person name="Santos A.J."/>
        </authorList>
    </citation>
    <scope>NUCLEOTIDE SEQUENCE</scope>
    <source>
        <tissue evidence="1">Shoot tissue taken approximately 20 cm above the soil surface</tissue>
    </source>
</reference>
<accession>A0A0A9CT12</accession>
<protein>
    <submittedName>
        <fullName evidence="1">Uncharacterized protein</fullName>
    </submittedName>
</protein>